<organism evidence="1 2">
    <name type="scientific">Cupriavidus phytorum</name>
    <dbReference type="NCBI Taxonomy" id="3024399"/>
    <lineage>
        <taxon>Bacteria</taxon>
        <taxon>Pseudomonadati</taxon>
        <taxon>Pseudomonadota</taxon>
        <taxon>Betaproteobacteria</taxon>
        <taxon>Burkholderiales</taxon>
        <taxon>Burkholderiaceae</taxon>
        <taxon>Cupriavidus</taxon>
    </lineage>
</organism>
<dbReference type="EMBL" id="QKZN01000006">
    <property type="protein sequence ID" value="PZX26942.1"/>
    <property type="molecule type" value="Genomic_DNA"/>
</dbReference>
<sequence>MPRYRNLGKIKMPQSAGINLDMRTIREEIDRGFLKPHKVVLYVKMLRCTNNTQIVRTKYGRDLALRFFRVGGAKPRVGG</sequence>
<comment type="caution">
    <text evidence="1">The sequence shown here is derived from an EMBL/GenBank/DDBJ whole genome shotgun (WGS) entry which is preliminary data.</text>
</comment>
<gene>
    <name evidence="1" type="ORF">C7416_106231</name>
</gene>
<protein>
    <submittedName>
        <fullName evidence="1">Uncharacterized protein</fullName>
    </submittedName>
</protein>
<dbReference type="Proteomes" id="UP000249638">
    <property type="component" value="Unassembled WGS sequence"/>
</dbReference>
<evidence type="ECO:0000313" key="1">
    <source>
        <dbReference type="EMBL" id="PZX26942.1"/>
    </source>
</evidence>
<evidence type="ECO:0000313" key="2">
    <source>
        <dbReference type="Proteomes" id="UP000249638"/>
    </source>
</evidence>
<keyword evidence="2" id="KW-1185">Reference proteome</keyword>
<accession>A0A2W7NXV5</accession>
<dbReference type="AlphaFoldDB" id="A0A2W7NXV5"/>
<proteinExistence type="predicted"/>
<name>A0A2W7NXV5_9BURK</name>
<reference evidence="1" key="1">
    <citation type="submission" date="2018-06" db="EMBL/GenBank/DDBJ databases">
        <title>Genomic Encyclopedia of Type Strains, Phase IV (KMG-V): Genome sequencing to study the core and pangenomes of soil and plant-associated prokaryotes.</title>
        <authorList>
            <person name="Whitman W."/>
        </authorList>
    </citation>
    <scope>NUCLEOTIDE SEQUENCE [LARGE SCALE GENOMIC DNA]</scope>
    <source>
        <strain evidence="1">MLR2-44</strain>
    </source>
</reference>